<dbReference type="AlphaFoldDB" id="A0A242A2V4"/>
<evidence type="ECO:0000313" key="2">
    <source>
        <dbReference type="EMBL" id="OTN75282.1"/>
    </source>
</evidence>
<organism evidence="2 3">
    <name type="scientific">Candidatus Enterococcus testudinis</name>
    <dbReference type="NCBI Taxonomy" id="1834191"/>
    <lineage>
        <taxon>Bacteria</taxon>
        <taxon>Bacillati</taxon>
        <taxon>Bacillota</taxon>
        <taxon>Bacilli</taxon>
        <taxon>Lactobacillales</taxon>
        <taxon>Enterococcaceae</taxon>
        <taxon>Enterococcus</taxon>
    </lineage>
</organism>
<keyword evidence="1" id="KW-1133">Transmembrane helix</keyword>
<evidence type="ECO:0000313" key="3">
    <source>
        <dbReference type="Proteomes" id="UP000195043"/>
    </source>
</evidence>
<evidence type="ECO:0000256" key="1">
    <source>
        <dbReference type="SAM" id="Phobius"/>
    </source>
</evidence>
<name>A0A242A2V4_9ENTE</name>
<protein>
    <submittedName>
        <fullName evidence="2">Uncharacterized protein</fullName>
    </submittedName>
</protein>
<dbReference type="EMBL" id="NGKU01000001">
    <property type="protein sequence ID" value="OTN75282.1"/>
    <property type="molecule type" value="Genomic_DNA"/>
</dbReference>
<sequence length="101" mass="11363">MYTRQEIVTSKNEKISTLTYVILAIQVVTLIVGFSAKYYFLNDKVEVICHAILIGSFAFIASKIESLFKAKNTPLWVSILCGAILGAVIIWFILFIVDQLM</sequence>
<keyword evidence="1" id="KW-0812">Transmembrane</keyword>
<dbReference type="Proteomes" id="UP000195043">
    <property type="component" value="Unassembled WGS sequence"/>
</dbReference>
<gene>
    <name evidence="2" type="ORF">A5886_000352</name>
</gene>
<reference evidence="2 3" key="1">
    <citation type="submission" date="2017-05" db="EMBL/GenBank/DDBJ databases">
        <title>The Genome Sequence of Enterococcus sp. 8G7_MSG3316.</title>
        <authorList>
            <consortium name="The Broad Institute Genomics Platform"/>
            <consortium name="The Broad Institute Genomic Center for Infectious Diseases"/>
            <person name="Earl A."/>
            <person name="Manson A."/>
            <person name="Schwartman J."/>
            <person name="Gilmore M."/>
            <person name="Abouelleil A."/>
            <person name="Cao P."/>
            <person name="Chapman S."/>
            <person name="Cusick C."/>
            <person name="Shea T."/>
            <person name="Young S."/>
            <person name="Neafsey D."/>
            <person name="Nusbaum C."/>
            <person name="Birren B."/>
        </authorList>
    </citation>
    <scope>NUCLEOTIDE SEQUENCE [LARGE SCALE GENOMIC DNA]</scope>
    <source>
        <strain evidence="2 3">8G7_MSG3316</strain>
    </source>
</reference>
<feature type="transmembrane region" description="Helical" evidence="1">
    <location>
        <begin position="76"/>
        <end position="97"/>
    </location>
</feature>
<dbReference type="RefSeq" id="WP_086273350.1">
    <property type="nucleotide sequence ID" value="NZ_NGKU01000001.1"/>
</dbReference>
<feature type="transmembrane region" description="Helical" evidence="1">
    <location>
        <begin position="20"/>
        <end position="40"/>
    </location>
</feature>
<feature type="transmembrane region" description="Helical" evidence="1">
    <location>
        <begin position="47"/>
        <end position="64"/>
    </location>
</feature>
<keyword evidence="3" id="KW-1185">Reference proteome</keyword>
<comment type="caution">
    <text evidence="2">The sequence shown here is derived from an EMBL/GenBank/DDBJ whole genome shotgun (WGS) entry which is preliminary data.</text>
</comment>
<keyword evidence="1" id="KW-0472">Membrane</keyword>
<proteinExistence type="predicted"/>
<accession>A0A242A2V4</accession>
<dbReference type="STRING" id="1834191.A5886_000352"/>